<feature type="domain" description="DUF6533" evidence="2">
    <location>
        <begin position="26"/>
        <end position="71"/>
    </location>
</feature>
<dbReference type="EMBL" id="JAACJL010000058">
    <property type="protein sequence ID" value="KAF4610486.1"/>
    <property type="molecule type" value="Genomic_DNA"/>
</dbReference>
<keyword evidence="1" id="KW-0472">Membrane</keyword>
<evidence type="ECO:0000256" key="1">
    <source>
        <dbReference type="SAM" id="Phobius"/>
    </source>
</evidence>
<name>A0A8H4QGU1_9AGAR</name>
<feature type="transmembrane region" description="Helical" evidence="1">
    <location>
        <begin position="220"/>
        <end position="239"/>
    </location>
</feature>
<dbReference type="Proteomes" id="UP000521872">
    <property type="component" value="Unassembled WGS sequence"/>
</dbReference>
<keyword evidence="4" id="KW-1185">Reference proteome</keyword>
<proteinExistence type="predicted"/>
<evidence type="ECO:0000313" key="3">
    <source>
        <dbReference type="EMBL" id="KAF4610486.1"/>
    </source>
</evidence>
<feature type="transmembrane region" description="Helical" evidence="1">
    <location>
        <begin position="61"/>
        <end position="80"/>
    </location>
</feature>
<accession>A0A8H4QGU1</accession>
<feature type="transmembrane region" description="Helical" evidence="1">
    <location>
        <begin position="125"/>
        <end position="144"/>
    </location>
</feature>
<sequence length="310" mass="35074">MSVTPDIQELLEELYSAKRSIVQARYAMAAMLCLQLYEWLSGIEEEIRLIHRAAWTSIKSLYLLCRYYPLLLWGVVMWAYVGDHTFEACSRVVHPIHALLGPCQFFSQAVMLMRAFAFCGRDKRVLVLLGSCYTCLLVLDIWVFCTKVDVLPKELYVVINGVGCFPNYGAGFMALRIGYSMVILAAILMDLLSLVVIVVHCVRSKWDRDVSLARYFVHQGFIAFAFITLVNIATAISFFKPPRYHTGLGLPLILVVSNVVACRIILQLRKQVTPSDAEISRRNSSIVRRAMGASELPHIQNQDSWTISRA</sequence>
<dbReference type="Pfam" id="PF20151">
    <property type="entry name" value="DUF6533"/>
    <property type="match status" value="1"/>
</dbReference>
<protein>
    <recommendedName>
        <fullName evidence="2">DUF6533 domain-containing protein</fullName>
    </recommendedName>
</protein>
<feature type="transmembrane region" description="Helical" evidence="1">
    <location>
        <begin position="92"/>
        <end position="113"/>
    </location>
</feature>
<dbReference type="InterPro" id="IPR045340">
    <property type="entry name" value="DUF6533"/>
</dbReference>
<keyword evidence="1" id="KW-0812">Transmembrane</keyword>
<organism evidence="3 4">
    <name type="scientific">Agrocybe pediades</name>
    <dbReference type="NCBI Taxonomy" id="84607"/>
    <lineage>
        <taxon>Eukaryota</taxon>
        <taxon>Fungi</taxon>
        <taxon>Dikarya</taxon>
        <taxon>Basidiomycota</taxon>
        <taxon>Agaricomycotina</taxon>
        <taxon>Agaricomycetes</taxon>
        <taxon>Agaricomycetidae</taxon>
        <taxon>Agaricales</taxon>
        <taxon>Agaricineae</taxon>
        <taxon>Strophariaceae</taxon>
        <taxon>Agrocybe</taxon>
    </lineage>
</organism>
<comment type="caution">
    <text evidence="3">The sequence shown here is derived from an EMBL/GenBank/DDBJ whole genome shotgun (WGS) entry which is preliminary data.</text>
</comment>
<feature type="transmembrane region" description="Helical" evidence="1">
    <location>
        <begin position="245"/>
        <end position="266"/>
    </location>
</feature>
<evidence type="ECO:0000313" key="4">
    <source>
        <dbReference type="Proteomes" id="UP000521872"/>
    </source>
</evidence>
<keyword evidence="1" id="KW-1133">Transmembrane helix</keyword>
<evidence type="ECO:0000259" key="2">
    <source>
        <dbReference type="Pfam" id="PF20151"/>
    </source>
</evidence>
<feature type="transmembrane region" description="Helical" evidence="1">
    <location>
        <begin position="177"/>
        <end position="199"/>
    </location>
</feature>
<reference evidence="3 4" key="1">
    <citation type="submission" date="2019-12" db="EMBL/GenBank/DDBJ databases">
        <authorList>
            <person name="Floudas D."/>
            <person name="Bentzer J."/>
            <person name="Ahren D."/>
            <person name="Johansson T."/>
            <person name="Persson P."/>
            <person name="Tunlid A."/>
        </authorList>
    </citation>
    <scope>NUCLEOTIDE SEQUENCE [LARGE SCALE GENOMIC DNA]</scope>
    <source>
        <strain evidence="3 4">CBS 102.39</strain>
    </source>
</reference>
<dbReference type="AlphaFoldDB" id="A0A8H4QGU1"/>
<gene>
    <name evidence="3" type="ORF">D9613_007223</name>
</gene>